<sequence>MRRLSTLLLAGLLAACGGGEVSAPDLAEGSYTGAVTLDGQLYRFTAFYDADGGAEVLLNGEQEKTTALARRSSRLFPWQGVALQQAVLFASQRSARLTALNADSQAGDYRTLLDDTPLSLTLTRAGRFAGRTEQGCLLVGHWKTRPLAEARKVGLTLLHCGERDGHYRGVLFADPYQAPALHLVADNGTAIVDLLLQPQG</sequence>
<dbReference type="Proteomes" id="UP000010164">
    <property type="component" value="Unassembled WGS sequence"/>
</dbReference>
<reference evidence="2 3" key="1">
    <citation type="journal article" date="2012" name="J. Bacteriol.">
        <title>Genome Sequence of the Alkane-Degrading Bacterium Alcanivorax hongdengensis Type Strain A-11-3.</title>
        <authorList>
            <person name="Lai Q."/>
            <person name="Shao Z."/>
        </authorList>
    </citation>
    <scope>NUCLEOTIDE SEQUENCE [LARGE SCALE GENOMIC DNA]</scope>
    <source>
        <strain evidence="2 3">A-11-3</strain>
    </source>
</reference>
<proteinExistence type="predicted"/>
<accession>L0WA55</accession>
<feature type="signal peptide" evidence="1">
    <location>
        <begin position="1"/>
        <end position="23"/>
    </location>
</feature>
<evidence type="ECO:0000313" key="2">
    <source>
        <dbReference type="EMBL" id="EKF73851.1"/>
    </source>
</evidence>
<dbReference type="EMBL" id="AMRJ01000018">
    <property type="protein sequence ID" value="EKF73851.1"/>
    <property type="molecule type" value="Genomic_DNA"/>
</dbReference>
<dbReference type="RefSeq" id="WP_008929494.1">
    <property type="nucleotide sequence ID" value="NZ_AMRJ01000018.1"/>
</dbReference>
<dbReference type="STRING" id="1177179.A11A3_11598"/>
<protein>
    <recommendedName>
        <fullName evidence="4">Lipoprotein</fullName>
    </recommendedName>
</protein>
<dbReference type="PATRIC" id="fig|1177179.3.peg.2315"/>
<evidence type="ECO:0000256" key="1">
    <source>
        <dbReference type="SAM" id="SignalP"/>
    </source>
</evidence>
<evidence type="ECO:0008006" key="4">
    <source>
        <dbReference type="Google" id="ProtNLM"/>
    </source>
</evidence>
<organism evidence="2 3">
    <name type="scientific">Alcanivorax hongdengensis A-11-3</name>
    <dbReference type="NCBI Taxonomy" id="1177179"/>
    <lineage>
        <taxon>Bacteria</taxon>
        <taxon>Pseudomonadati</taxon>
        <taxon>Pseudomonadota</taxon>
        <taxon>Gammaproteobacteria</taxon>
        <taxon>Oceanospirillales</taxon>
        <taxon>Alcanivoracaceae</taxon>
        <taxon>Alcanivorax</taxon>
    </lineage>
</organism>
<keyword evidence="3" id="KW-1185">Reference proteome</keyword>
<keyword evidence="1" id="KW-0732">Signal</keyword>
<dbReference type="AlphaFoldDB" id="L0WA55"/>
<feature type="chain" id="PRO_5003947785" description="Lipoprotein" evidence="1">
    <location>
        <begin position="24"/>
        <end position="200"/>
    </location>
</feature>
<gene>
    <name evidence="2" type="ORF">A11A3_11598</name>
</gene>
<dbReference type="PROSITE" id="PS51257">
    <property type="entry name" value="PROKAR_LIPOPROTEIN"/>
    <property type="match status" value="1"/>
</dbReference>
<name>L0WA55_9GAMM</name>
<comment type="caution">
    <text evidence="2">The sequence shown here is derived from an EMBL/GenBank/DDBJ whole genome shotgun (WGS) entry which is preliminary data.</text>
</comment>
<evidence type="ECO:0000313" key="3">
    <source>
        <dbReference type="Proteomes" id="UP000010164"/>
    </source>
</evidence>